<proteinExistence type="predicted"/>
<gene>
    <name evidence="1" type="ORF">SEMRO_25_G017390.1</name>
</gene>
<dbReference type="AlphaFoldDB" id="A0A9N8D9P0"/>
<dbReference type="OrthoDB" id="56741at2759"/>
<dbReference type="EMBL" id="CAICTM010000025">
    <property type="protein sequence ID" value="CAB9497796.1"/>
    <property type="molecule type" value="Genomic_DNA"/>
</dbReference>
<organism evidence="1 2">
    <name type="scientific">Seminavis robusta</name>
    <dbReference type="NCBI Taxonomy" id="568900"/>
    <lineage>
        <taxon>Eukaryota</taxon>
        <taxon>Sar</taxon>
        <taxon>Stramenopiles</taxon>
        <taxon>Ochrophyta</taxon>
        <taxon>Bacillariophyta</taxon>
        <taxon>Bacillariophyceae</taxon>
        <taxon>Bacillariophycidae</taxon>
        <taxon>Naviculales</taxon>
        <taxon>Naviculaceae</taxon>
        <taxon>Seminavis</taxon>
    </lineage>
</organism>
<comment type="caution">
    <text evidence="1">The sequence shown here is derived from an EMBL/GenBank/DDBJ whole genome shotgun (WGS) entry which is preliminary data.</text>
</comment>
<accession>A0A9N8D9P0</accession>
<sequence length="273" mass="31012">MEQEFISITQEGLKRRALVALTDNYIDGYFVDLRSLEKEMWNWSRCVFDICEHYMDAHHGEGRESQVPNWFHHDDILIRVTKVALESMKKRETTNPGMIIKMTCIQAQVLSNRVYDISKKFKNMVKNRTPQQLLEASALYRSLSKDGPASISEFFESQAAALEGTVRAHQDSKQGTSCNDNDVPVIRAHAWVILRGLTSPSGSAMNGKLGLVCENGLQHGRHLVTVDGYDGVKCIKPENLVEIPVEEYREALISTLGEGMQWRFMRNLVEHDA</sequence>
<protein>
    <submittedName>
        <fullName evidence="1">Uncharacterized protein</fullName>
    </submittedName>
</protein>
<dbReference type="Proteomes" id="UP001153069">
    <property type="component" value="Unassembled WGS sequence"/>
</dbReference>
<evidence type="ECO:0000313" key="2">
    <source>
        <dbReference type="Proteomes" id="UP001153069"/>
    </source>
</evidence>
<evidence type="ECO:0000313" key="1">
    <source>
        <dbReference type="EMBL" id="CAB9497796.1"/>
    </source>
</evidence>
<keyword evidence="2" id="KW-1185">Reference proteome</keyword>
<reference evidence="1" key="1">
    <citation type="submission" date="2020-06" db="EMBL/GenBank/DDBJ databases">
        <authorList>
            <consortium name="Plant Systems Biology data submission"/>
        </authorList>
    </citation>
    <scope>NUCLEOTIDE SEQUENCE</scope>
    <source>
        <strain evidence="1">D6</strain>
    </source>
</reference>
<name>A0A9N8D9P0_9STRA</name>